<comment type="caution">
    <text evidence="8">The sequence shown here is derived from an EMBL/GenBank/DDBJ whole genome shotgun (WGS) entry which is preliminary data.</text>
</comment>
<feature type="domain" description="Helicase ATP-binding" evidence="6">
    <location>
        <begin position="796"/>
        <end position="968"/>
    </location>
</feature>
<dbReference type="STRING" id="416450.A0A1V6PW92"/>
<dbReference type="InterPro" id="IPR001650">
    <property type="entry name" value="Helicase_C-like"/>
</dbReference>
<dbReference type="PANTHER" id="PTHR44533:SF4">
    <property type="entry name" value="DEAD_H RNA HELICASE, PUTATIVE-RELATED"/>
    <property type="match status" value="1"/>
</dbReference>
<feature type="region of interest" description="Disordered" evidence="5">
    <location>
        <begin position="1744"/>
        <end position="1817"/>
    </location>
</feature>
<keyword evidence="4" id="KW-0067">ATP-binding</keyword>
<evidence type="ECO:0000313" key="9">
    <source>
        <dbReference type="Proteomes" id="UP000191672"/>
    </source>
</evidence>
<dbReference type="InterPro" id="IPR052431">
    <property type="entry name" value="SKI2_subfamily_helicases"/>
</dbReference>
<dbReference type="PROSITE" id="PS51194">
    <property type="entry name" value="HELICASE_CTER"/>
    <property type="match status" value="1"/>
</dbReference>
<dbReference type="Pfam" id="PF23002">
    <property type="entry name" value="PIN-like_DDX60"/>
    <property type="match status" value="1"/>
</dbReference>
<dbReference type="PROSITE" id="PS51192">
    <property type="entry name" value="HELICASE_ATP_BIND_1"/>
    <property type="match status" value="1"/>
</dbReference>
<dbReference type="SMART" id="SM00487">
    <property type="entry name" value="DEXDc"/>
    <property type="match status" value="1"/>
</dbReference>
<dbReference type="GO" id="GO:0005524">
    <property type="term" value="F:ATP binding"/>
    <property type="evidence" value="ECO:0007669"/>
    <property type="project" value="UniProtKB-KW"/>
</dbReference>
<organism evidence="8 9">
    <name type="scientific">Penicillium antarcticum</name>
    <dbReference type="NCBI Taxonomy" id="416450"/>
    <lineage>
        <taxon>Eukaryota</taxon>
        <taxon>Fungi</taxon>
        <taxon>Dikarya</taxon>
        <taxon>Ascomycota</taxon>
        <taxon>Pezizomycotina</taxon>
        <taxon>Eurotiomycetes</taxon>
        <taxon>Eurotiomycetidae</taxon>
        <taxon>Eurotiales</taxon>
        <taxon>Aspergillaceae</taxon>
        <taxon>Penicillium</taxon>
    </lineage>
</organism>
<evidence type="ECO:0000313" key="8">
    <source>
        <dbReference type="EMBL" id="OQD81278.1"/>
    </source>
</evidence>
<feature type="compositionally biased region" description="Polar residues" evidence="5">
    <location>
        <begin position="154"/>
        <end position="170"/>
    </location>
</feature>
<dbReference type="InterPro" id="IPR014001">
    <property type="entry name" value="Helicase_ATP-bd"/>
</dbReference>
<evidence type="ECO:0000256" key="2">
    <source>
        <dbReference type="ARBA" id="ARBA00022801"/>
    </source>
</evidence>
<protein>
    <recommendedName>
        <fullName evidence="10">Helicase ATP-binding domain-containing protein</fullName>
    </recommendedName>
</protein>
<evidence type="ECO:0000256" key="1">
    <source>
        <dbReference type="ARBA" id="ARBA00022741"/>
    </source>
</evidence>
<sequence length="1845" mass="209067">MYLTTGSRRVLPKCEDDVMDHRRLSRWYNTLPSRIVDLVGDFAGDELFVIEGDSLLLHCFSNDKLDFFKGFQPLHATYLVEKLMQKLQHRNFYSDGFTDYFTKSGAYLFMCHDGAFARSEEDEIGEDDSDEEDSNDNDSDKNDSEEEDSRDANESGNETATISRNCHHQASQICSHEVTSKIKLRMMIRWLIAHGHNIALINNLVFRDTKAMVMVIEGSRKRMKQTNSPLVSQKASPIPERQTHLDAAFESPVKKEIPPNDPKMEHQHIVAVPDLEPGSHDNKEIPSVNTIDREMLEKVICTKSELTQSQCLMVVALCIMLRDADAHVSVRPIEAQSMILHLVLLQNIKLTDRAIRNASQRCVPFFDDFLRTASALLSSVSWEATVAKHNSICDLSDFVDERLFFETWMMMNSLGAKKAISPLVERQYNTLASLVDCFCGTTLNCMSTETLQANTESTASSGSIALATVLPFEDPVFNAHLQPVRLLVDKSFDSSDEPGIARTFKDHTHWHSSRTLDRKAKMTLPPKVVRRGLRKNQFFMAEMMDYAESLSGSAGLLKPETVVVEAPSTLQQTSNLKKSHGARYSPSLKSKKCKPSSGTPSIREVAAATIRQKQDRDAQSHRQRWKNKQQEFGQIADLPSRFLRVNEYLYSLPDATRQTLAAEVLMYALDTLVRLIIAEFKGKHGNEHISIATRAWEIIARLTKLKQGVSAEIVTHVGAVCKLFQLPLPHLQVQNQDSLSFVVSKPSNLFSDVSVGMSPAEFQLLYGGPFMDRGMDSLPDIRTPDFEPDRWQRDVLDQIDAKKSVLVVAPTSAGKTFISFYAMRQILKEDNEGILVYVAPTKALVNQIAAEVQARFSKSYPSKTSGKSVWAIHTRDYRINEPMGCQILVTVPHILQIMLLAPSNANAWTPRIKRIIFDEIHCIGQANDGVVWEQLLLLAPCPIIALSATVGNPQEFYSWLHRAQGTNGFDLKIIQHKQRYSDLRKYVYRPRNFMFTGFSKCQSLPRLGLDEAEDMEFVHPVTSLLDRSRGMPEDLDLEPRDCLTLWKAMRDVQTNYFPVHHSLDPSVIFLNIIIQKKHVLEWQKKLKALLGEWMKDPNSPFELLLYRLGQKDSQPSEAGVDLLHNPPGLPHTFCRDDPGLLDTTLPLIFSLHSQGALPALFFNYDRAQCEDICHNLLNQLQYSENEWKDNSLTWKTKIEKWNKWKFSKEQADKKTSKSMKKKSNGDDQWSREDQIRESASAEHSHFESFDPERPVDGFHLANYKMLPSEFPSYVRELRRLETQEWLIEALERGIGVHHAGMNRKYRYVCEILFRRGFLRVVIATGTLALGINMPCKTVVFSGDSIFLTALNFRQAAGRAGRRGFDLLGNVVFQLVPTSKVKRLISSRLPDLNGHFPITTSLVLRLFILLQGSNRSASAVRSINSLLSAPRIYLGGPEMKETVLHHLRFSIEYLRRNGLLDRNGSPLNFAGIISHLYHTETASFAFHALLRAGYFHRLCKNLSTDTKGTLRNLMLVMSHLFGRHPLRLSTLESYKSSEKKASSIVVLPPLPKRAAAVLAAHNDQVLKIYTGYVTSFINQHVKGEDCQLPFSGIKCGGDQSAAVLGLSKANRITTMVTSPFFALSGHEDNWNSISDLCETVRSGVWLEESVIPYLCASGPEYSTPLNAYLLDFFKHGSVRQLETANHIRRGDIWFALNDFSLILATINTSLENFISPRGNMDTDMLNVVGGGDAHEMSVDGQYFDEETSKQQETERQQPGETEREEAEPRVPIAKYKAKATVENWEEEMDEDSEDSQIKHRSPRSLKKEAKPKAQKEEISDKSMVLVARGFRMLQDEFDRKFREMWA</sequence>
<feature type="region of interest" description="Disordered" evidence="5">
    <location>
        <begin position="1212"/>
        <end position="1234"/>
    </location>
</feature>
<dbReference type="Gene3D" id="3.40.50.300">
    <property type="entry name" value="P-loop containing nucleotide triphosphate hydrolases"/>
    <property type="match status" value="2"/>
</dbReference>
<dbReference type="SUPFAM" id="SSF52540">
    <property type="entry name" value="P-loop containing nucleoside triphosphate hydrolases"/>
    <property type="match status" value="1"/>
</dbReference>
<dbReference type="CDD" id="cd18025">
    <property type="entry name" value="DEXHc_DDX60"/>
    <property type="match status" value="1"/>
</dbReference>
<keyword evidence="2" id="KW-0378">Hydrolase</keyword>
<feature type="compositionally biased region" description="Acidic residues" evidence="5">
    <location>
        <begin position="1782"/>
        <end position="1793"/>
    </location>
</feature>
<dbReference type="SMART" id="SM00490">
    <property type="entry name" value="HELICc"/>
    <property type="match status" value="1"/>
</dbReference>
<dbReference type="GO" id="GO:0016787">
    <property type="term" value="F:hydrolase activity"/>
    <property type="evidence" value="ECO:0007669"/>
    <property type="project" value="UniProtKB-KW"/>
</dbReference>
<accession>A0A1V6PW92</accession>
<dbReference type="InterPro" id="IPR011545">
    <property type="entry name" value="DEAD/DEAH_box_helicase_dom"/>
</dbReference>
<keyword evidence="9" id="KW-1185">Reference proteome</keyword>
<dbReference type="FunFam" id="3.40.50.300:FF:001039">
    <property type="entry name" value="ATP-dependent RNA helicase DDX60"/>
    <property type="match status" value="1"/>
</dbReference>
<feature type="region of interest" description="Disordered" evidence="5">
    <location>
        <begin position="120"/>
        <end position="170"/>
    </location>
</feature>
<dbReference type="InterPro" id="IPR055124">
    <property type="entry name" value="PIN-like_DDX60"/>
</dbReference>
<dbReference type="Pfam" id="PF00270">
    <property type="entry name" value="DEAD"/>
    <property type="match status" value="1"/>
</dbReference>
<dbReference type="Pfam" id="PF00271">
    <property type="entry name" value="Helicase_C"/>
    <property type="match status" value="1"/>
</dbReference>
<feature type="compositionally biased region" description="Basic and acidic residues" evidence="5">
    <location>
        <begin position="1223"/>
        <end position="1234"/>
    </location>
</feature>
<dbReference type="Pfam" id="PF26076">
    <property type="entry name" value="WHD_DDX60"/>
    <property type="match status" value="1"/>
</dbReference>
<evidence type="ECO:0000259" key="6">
    <source>
        <dbReference type="PROSITE" id="PS51192"/>
    </source>
</evidence>
<evidence type="ECO:0000256" key="3">
    <source>
        <dbReference type="ARBA" id="ARBA00022806"/>
    </source>
</evidence>
<dbReference type="Proteomes" id="UP000191672">
    <property type="component" value="Unassembled WGS sequence"/>
</dbReference>
<dbReference type="PANTHER" id="PTHR44533">
    <property type="entry name" value="DEAD/H RNA HELICASE, PUTATIVE-RELATED"/>
    <property type="match status" value="1"/>
</dbReference>
<name>A0A1V6PW92_9EURO</name>
<feature type="domain" description="Helicase C-terminal" evidence="7">
    <location>
        <begin position="1254"/>
        <end position="1403"/>
    </location>
</feature>
<feature type="compositionally biased region" description="Basic and acidic residues" evidence="5">
    <location>
        <begin position="1745"/>
        <end position="1760"/>
    </location>
</feature>
<dbReference type="GO" id="GO:0003676">
    <property type="term" value="F:nucleic acid binding"/>
    <property type="evidence" value="ECO:0007669"/>
    <property type="project" value="InterPro"/>
</dbReference>
<evidence type="ECO:0000256" key="5">
    <source>
        <dbReference type="SAM" id="MobiDB-lite"/>
    </source>
</evidence>
<dbReference type="InterPro" id="IPR059032">
    <property type="entry name" value="WHD_DDX60"/>
</dbReference>
<feature type="region of interest" description="Disordered" evidence="5">
    <location>
        <begin position="570"/>
        <end position="630"/>
    </location>
</feature>
<evidence type="ECO:0000259" key="7">
    <source>
        <dbReference type="PROSITE" id="PS51194"/>
    </source>
</evidence>
<evidence type="ECO:0000256" key="4">
    <source>
        <dbReference type="ARBA" id="ARBA00022840"/>
    </source>
</evidence>
<dbReference type="GO" id="GO:0004386">
    <property type="term" value="F:helicase activity"/>
    <property type="evidence" value="ECO:0007669"/>
    <property type="project" value="UniProtKB-KW"/>
</dbReference>
<evidence type="ECO:0008006" key="10">
    <source>
        <dbReference type="Google" id="ProtNLM"/>
    </source>
</evidence>
<gene>
    <name evidence="8" type="ORF">PENANT_c028G06050</name>
</gene>
<keyword evidence="1" id="KW-0547">Nucleotide-binding</keyword>
<dbReference type="EMBL" id="MDYN01000028">
    <property type="protein sequence ID" value="OQD81278.1"/>
    <property type="molecule type" value="Genomic_DNA"/>
</dbReference>
<feature type="compositionally biased region" description="Acidic residues" evidence="5">
    <location>
        <begin position="120"/>
        <end position="149"/>
    </location>
</feature>
<feature type="compositionally biased region" description="Basic and acidic residues" evidence="5">
    <location>
        <begin position="1804"/>
        <end position="1817"/>
    </location>
</feature>
<dbReference type="GO" id="GO:0005737">
    <property type="term" value="C:cytoplasm"/>
    <property type="evidence" value="ECO:0007669"/>
    <property type="project" value="TreeGrafter"/>
</dbReference>
<proteinExistence type="predicted"/>
<dbReference type="InterPro" id="IPR027417">
    <property type="entry name" value="P-loop_NTPase"/>
</dbReference>
<keyword evidence="3" id="KW-0347">Helicase</keyword>
<reference evidence="9" key="1">
    <citation type="journal article" date="2017" name="Nat. Microbiol.">
        <title>Global analysis of biosynthetic gene clusters reveals vast potential of secondary metabolite production in Penicillium species.</title>
        <authorList>
            <person name="Nielsen J.C."/>
            <person name="Grijseels S."/>
            <person name="Prigent S."/>
            <person name="Ji B."/>
            <person name="Dainat J."/>
            <person name="Nielsen K.F."/>
            <person name="Frisvad J.C."/>
            <person name="Workman M."/>
            <person name="Nielsen J."/>
        </authorList>
    </citation>
    <scope>NUCLEOTIDE SEQUENCE [LARGE SCALE GENOMIC DNA]</scope>
    <source>
        <strain evidence="9">IBT 31811</strain>
    </source>
</reference>